<accession>A0A165LH87</accession>
<dbReference type="AlphaFoldDB" id="A0A165LH87"/>
<gene>
    <name evidence="2" type="ORF">A3K90_07425</name>
</gene>
<dbReference type="GO" id="GO:0030151">
    <property type="term" value="F:molybdenum ion binding"/>
    <property type="evidence" value="ECO:0007669"/>
    <property type="project" value="InterPro"/>
</dbReference>
<sequence length="147" mass="15746">MGHIEAVCVSREKGELKSPVEGAEFRKDWGIEDDAHAGDWHRQVSLLAGESVDRMRKKMPELSHGMFAENIVTRGIDLCALAVGDRLMVEGGVVLEITQIGKECHNGGCPIQVATGECIMPKEGIFSRVLEGGRVAPGMSISSSSGV</sequence>
<dbReference type="Gene3D" id="2.40.33.20">
    <property type="entry name" value="PK beta-barrel domain-like"/>
    <property type="match status" value="1"/>
</dbReference>
<dbReference type="InterPro" id="IPR005302">
    <property type="entry name" value="MoCF_Sase_C"/>
</dbReference>
<protein>
    <submittedName>
        <fullName evidence="2">Molybdenum cofactor sulfurase</fullName>
    </submittedName>
</protein>
<dbReference type="Proteomes" id="UP000076481">
    <property type="component" value="Unassembled WGS sequence"/>
</dbReference>
<feature type="domain" description="MOSC" evidence="1">
    <location>
        <begin position="14"/>
        <end position="144"/>
    </location>
</feature>
<name>A0A165LH87_PELLU</name>
<dbReference type="InterPro" id="IPR052716">
    <property type="entry name" value="MOSC_domain"/>
</dbReference>
<dbReference type="GO" id="GO:0030170">
    <property type="term" value="F:pyridoxal phosphate binding"/>
    <property type="evidence" value="ECO:0007669"/>
    <property type="project" value="InterPro"/>
</dbReference>
<evidence type="ECO:0000313" key="2">
    <source>
        <dbReference type="EMBL" id="KZK74040.1"/>
    </source>
</evidence>
<dbReference type="RefSeq" id="WP_303681860.1">
    <property type="nucleotide sequence ID" value="NZ_LVWG01000032.1"/>
</dbReference>
<dbReference type="SUPFAM" id="SSF50800">
    <property type="entry name" value="PK beta-barrel domain-like"/>
    <property type="match status" value="1"/>
</dbReference>
<comment type="caution">
    <text evidence="2">The sequence shown here is derived from an EMBL/GenBank/DDBJ whole genome shotgun (WGS) entry which is preliminary data.</text>
</comment>
<dbReference type="PANTHER" id="PTHR36930:SF1">
    <property type="entry name" value="MOSC DOMAIN-CONTAINING PROTEIN"/>
    <property type="match status" value="1"/>
</dbReference>
<dbReference type="Pfam" id="PF03473">
    <property type="entry name" value="MOSC"/>
    <property type="match status" value="1"/>
</dbReference>
<proteinExistence type="predicted"/>
<dbReference type="PROSITE" id="PS51340">
    <property type="entry name" value="MOSC"/>
    <property type="match status" value="1"/>
</dbReference>
<evidence type="ECO:0000259" key="1">
    <source>
        <dbReference type="PROSITE" id="PS51340"/>
    </source>
</evidence>
<dbReference type="PANTHER" id="PTHR36930">
    <property type="entry name" value="METAL-SULFUR CLUSTER BIOSYNTHESIS PROTEINS YUAD-RELATED"/>
    <property type="match status" value="1"/>
</dbReference>
<dbReference type="EMBL" id="LVWG01000032">
    <property type="protein sequence ID" value="KZK74040.1"/>
    <property type="molecule type" value="Genomic_DNA"/>
</dbReference>
<dbReference type="InterPro" id="IPR011037">
    <property type="entry name" value="Pyrv_Knase-like_insert_dom_sf"/>
</dbReference>
<dbReference type="GO" id="GO:0003824">
    <property type="term" value="F:catalytic activity"/>
    <property type="evidence" value="ECO:0007669"/>
    <property type="project" value="InterPro"/>
</dbReference>
<evidence type="ECO:0000313" key="3">
    <source>
        <dbReference type="Proteomes" id="UP000076481"/>
    </source>
</evidence>
<organism evidence="2 3">
    <name type="scientific">Pelodictyon luteolum</name>
    <dbReference type="NCBI Taxonomy" id="1100"/>
    <lineage>
        <taxon>Bacteria</taxon>
        <taxon>Pseudomonadati</taxon>
        <taxon>Chlorobiota</taxon>
        <taxon>Chlorobiia</taxon>
        <taxon>Chlorobiales</taxon>
        <taxon>Chlorobiaceae</taxon>
        <taxon>Chlorobium/Pelodictyon group</taxon>
        <taxon>Pelodictyon</taxon>
    </lineage>
</organism>
<reference evidence="2 3" key="1">
    <citation type="submission" date="2016-03" db="EMBL/GenBank/DDBJ databases">
        <title>Speciation and ecological success in dimly lit waters: horizontal gene transfer in a green sulfur bacteria bloom unveiled by metagenomic assembly.</title>
        <authorList>
            <person name="Llorens-Mares T."/>
            <person name="Liu Z."/>
            <person name="Allen L.Z."/>
            <person name="Rusch D.B."/>
            <person name="Craig M.T."/>
            <person name="Dupont C.L."/>
            <person name="Bryant D.A."/>
            <person name="Casamayor E.O."/>
        </authorList>
    </citation>
    <scope>NUCLEOTIDE SEQUENCE [LARGE SCALE GENOMIC DNA]</scope>
    <source>
        <strain evidence="2">CIII</strain>
    </source>
</reference>